<dbReference type="RefSeq" id="WP_286291525.1">
    <property type="nucleotide sequence ID" value="NZ_AP024718.1"/>
</dbReference>
<proteinExistence type="predicted"/>
<evidence type="ECO:0008006" key="3">
    <source>
        <dbReference type="Google" id="ProtNLM"/>
    </source>
</evidence>
<dbReference type="AlphaFoldDB" id="A0AAU9C9X0"/>
<protein>
    <recommendedName>
        <fullName evidence="3">TetR family transcriptional regulator</fullName>
    </recommendedName>
</protein>
<sequence length="160" mass="18890">METLELERLFTTYGLQDSDLYFLDLIPLVEMIWADGCNQEGELQILEDFARRHMTELNRILGYPMVTERHLNRFLDRFARRRPSPRLLAALRDIACERLRQRSAPADEERIEAILECCLDIAAACVTRYPYGLQERIMEGERRLLMQLFDRLRGREASPK</sequence>
<keyword evidence="2" id="KW-1185">Reference proteome</keyword>
<name>A0AAU9C9X0_9GAMM</name>
<dbReference type="Proteomes" id="UP001321450">
    <property type="component" value="Chromosome"/>
</dbReference>
<accession>A0AAU9C9X0</accession>
<evidence type="ECO:0000313" key="2">
    <source>
        <dbReference type="Proteomes" id="UP001321450"/>
    </source>
</evidence>
<organism evidence="1 2">
    <name type="scientific">Methylomarinovum tepidoasis</name>
    <dbReference type="NCBI Taxonomy" id="2840183"/>
    <lineage>
        <taxon>Bacteria</taxon>
        <taxon>Pseudomonadati</taxon>
        <taxon>Pseudomonadota</taxon>
        <taxon>Gammaproteobacteria</taxon>
        <taxon>Methylococcales</taxon>
        <taxon>Methylothermaceae</taxon>
        <taxon>Methylomarinovum</taxon>
    </lineage>
</organism>
<gene>
    <name evidence="1" type="ORF">MIN45_P1605</name>
</gene>
<dbReference type="KEGG" id="meiy:MIN45_P1605"/>
<evidence type="ECO:0000313" key="1">
    <source>
        <dbReference type="EMBL" id="BCX89235.1"/>
    </source>
</evidence>
<reference evidence="2" key="1">
    <citation type="journal article" date="2024" name="Int. J. Syst. Evol. Microbiol.">
        <title>Methylomarinovum tepidoasis sp. nov., a moderately thermophilic methanotroph of the family Methylothermaceae isolated from a deep-sea hydrothermal field.</title>
        <authorList>
            <person name="Hirayama H."/>
            <person name="Takaki Y."/>
            <person name="Abe M."/>
            <person name="Miyazaki M."/>
            <person name="Uematsu K."/>
            <person name="Matsui Y."/>
            <person name="Takai K."/>
        </authorList>
    </citation>
    <scope>NUCLEOTIDE SEQUENCE [LARGE SCALE GENOMIC DNA]</scope>
    <source>
        <strain evidence="2">IN45</strain>
    </source>
</reference>
<dbReference type="EMBL" id="AP024718">
    <property type="protein sequence ID" value="BCX89235.1"/>
    <property type="molecule type" value="Genomic_DNA"/>
</dbReference>